<reference evidence="2" key="1">
    <citation type="submission" date="2022-11" db="UniProtKB">
        <authorList>
            <consortium name="WormBaseParasite"/>
        </authorList>
    </citation>
    <scope>IDENTIFICATION</scope>
</reference>
<sequence>MTDKFREKTGYLSDEMEENVHLSSSSPHFFETKTENRSPRRASRSPRSPRNNTTKSHDSRPEIAAWPAPPPATATAMKPVAKTNPVRPSTSTATSNMSDETNNLSEDSAKLFTMLKVAAASTANRGRESELRRRIQNLEETVAEYEKQKYNVMGTFTEYRERVVERERKLEAEYSSKIIALSEEVLSAKKDFEARMKSFQALQEKFEREKEQALEKMRKEHQKEIQVLEQRFSASQLLNLEQKYIIEIRRLEEERKSLRAEKERLGETFEMKLRRAQSLYETELTAAKMLYTKELEALRDHEEALKEELAARQDEFHDRLQELELQAQHSKDEMNICRQDVAMLEKKLKAKEEEVQTISRDLTTATKETQKALDKLETITNDCDRWKADYKEQQQELQSKIQMLSAAENTKSKLENIIKELQTEVRTLKNKVEFLEKERENLQSQSESQTQLQNSQVKALEAVLESLTKEKESTKEHYEKMLEKEREQAEEREFSMKKEFSTKLNELEEQYGSLREHLETSETFGPENVKLWEEIEMLRSEKANLEDEVNGLKTQLRNETRSEETEKLSLEYVIELLKAIESIKSRLSKGGSRKSSVSSKSKENSADFERRIMEVDIRALKNQFRDELACKNDHKGFEVNSILNRLYELESSLMEIIEEKEDAIAAVEKLSVENQEMHAKIEALERGQMSEFEKNDEIDKLKTTVEEQQQTIISQQELLADHKVQMEQLQSKLEERNKTNKDFEESETLSKEEISRLTEELDRLNEEKSKVDSELKSKKNELTKISKKTEDYVRQRDQKQNSIYEKKIEQIREEHVKDIQKYTEKQTELEEKIEKLESELADLKKIEENKNEVMEDSAQTDFNDTSAEEIKSLKQLVKDLQMEIKNKDEKVSELEKLINDEEKEFDTDIVEKNERSHSIATTNSVSSSHACHKNVFQTFVSQMTDKKEKKEAKALATEAKKAEKRKEKEEEKKLKELKKSNAALTRAKSPSLLTRLRDRSPSKSKFTSPEPAPSNGSKNLLSPTDAEKSFDDRSDKTRRKTKEGSVPNDKSEKRPAWKF</sequence>
<organism evidence="1 2">
    <name type="scientific">Panagrolaimus sp. JU765</name>
    <dbReference type="NCBI Taxonomy" id="591449"/>
    <lineage>
        <taxon>Eukaryota</taxon>
        <taxon>Metazoa</taxon>
        <taxon>Ecdysozoa</taxon>
        <taxon>Nematoda</taxon>
        <taxon>Chromadorea</taxon>
        <taxon>Rhabditida</taxon>
        <taxon>Tylenchina</taxon>
        <taxon>Panagrolaimomorpha</taxon>
        <taxon>Panagrolaimoidea</taxon>
        <taxon>Panagrolaimidae</taxon>
        <taxon>Panagrolaimus</taxon>
    </lineage>
</organism>
<proteinExistence type="predicted"/>
<accession>A0AC34Q5A6</accession>
<dbReference type="Proteomes" id="UP000887576">
    <property type="component" value="Unplaced"/>
</dbReference>
<evidence type="ECO:0000313" key="1">
    <source>
        <dbReference type="Proteomes" id="UP000887576"/>
    </source>
</evidence>
<evidence type="ECO:0000313" key="2">
    <source>
        <dbReference type="WBParaSite" id="JU765_v2.g13101.t1"/>
    </source>
</evidence>
<name>A0AC34Q5A6_9BILA</name>
<dbReference type="WBParaSite" id="JU765_v2.g13101.t1">
    <property type="protein sequence ID" value="JU765_v2.g13101.t1"/>
    <property type="gene ID" value="JU765_v2.g13101"/>
</dbReference>
<protein>
    <submittedName>
        <fullName evidence="2">Protein FAM184A/B N-terminal domain-containing protein</fullName>
    </submittedName>
</protein>